<dbReference type="GO" id="GO:0004553">
    <property type="term" value="F:hydrolase activity, hydrolyzing O-glycosyl compounds"/>
    <property type="evidence" value="ECO:0007669"/>
    <property type="project" value="InterPro"/>
</dbReference>
<dbReference type="PANTHER" id="PTHR42732">
    <property type="entry name" value="BETA-GALACTOSIDASE"/>
    <property type="match status" value="1"/>
</dbReference>
<dbReference type="Gene3D" id="3.20.20.80">
    <property type="entry name" value="Glycosidases"/>
    <property type="match status" value="1"/>
</dbReference>
<dbReference type="Proteomes" id="UP000295558">
    <property type="component" value="Unassembled WGS sequence"/>
</dbReference>
<dbReference type="EMBL" id="SNZK01000002">
    <property type="protein sequence ID" value="TDR54788.1"/>
    <property type="molecule type" value="Genomic_DNA"/>
</dbReference>
<dbReference type="Gene3D" id="2.60.120.260">
    <property type="entry name" value="Galactose-binding domain-like"/>
    <property type="match status" value="1"/>
</dbReference>
<dbReference type="Pfam" id="PF02837">
    <property type="entry name" value="Glyco_hydro_2_N"/>
    <property type="match status" value="1"/>
</dbReference>
<dbReference type="RefSeq" id="WP_036070053.1">
    <property type="nucleotide sequence ID" value="NZ_JAASUO010000021.1"/>
</dbReference>
<dbReference type="SUPFAM" id="SSF51445">
    <property type="entry name" value="(Trans)glycosidases"/>
    <property type="match status" value="1"/>
</dbReference>
<dbReference type="STRING" id="1265846.PROCOU_05713"/>
<evidence type="ECO:0000259" key="6">
    <source>
        <dbReference type="Pfam" id="PF02837"/>
    </source>
</evidence>
<name>A0A4R6ZQL5_9LIST</name>
<accession>A0A4R6ZQL5</accession>
<dbReference type="Gene3D" id="2.60.40.10">
    <property type="entry name" value="Immunoglobulins"/>
    <property type="match status" value="1"/>
</dbReference>
<protein>
    <submittedName>
        <fullName evidence="7">Glycosyl hydrolase family 2</fullName>
    </submittedName>
</protein>
<evidence type="ECO:0000256" key="2">
    <source>
        <dbReference type="ARBA" id="ARBA00022801"/>
    </source>
</evidence>
<evidence type="ECO:0000259" key="4">
    <source>
        <dbReference type="Pfam" id="PF00703"/>
    </source>
</evidence>
<dbReference type="SUPFAM" id="SSF49785">
    <property type="entry name" value="Galactose-binding domain-like"/>
    <property type="match status" value="1"/>
</dbReference>
<proteinExistence type="inferred from homology"/>
<evidence type="ECO:0000256" key="3">
    <source>
        <dbReference type="ARBA" id="ARBA00023295"/>
    </source>
</evidence>
<dbReference type="InterPro" id="IPR051913">
    <property type="entry name" value="GH2_Domain-Containing"/>
</dbReference>
<dbReference type="InterPro" id="IPR013783">
    <property type="entry name" value="Ig-like_fold"/>
</dbReference>
<reference evidence="7 8" key="1">
    <citation type="submission" date="2019-03" db="EMBL/GenBank/DDBJ databases">
        <title>Genomic Encyclopedia of Type Strains, Phase III (KMG-III): the genomes of soil and plant-associated and newly described type strains.</title>
        <authorList>
            <person name="Whitman W."/>
        </authorList>
    </citation>
    <scope>NUCLEOTIDE SEQUENCE [LARGE SCALE GENOMIC DNA]</scope>
    <source>
        <strain evidence="7 8">CECT 7972</strain>
    </source>
</reference>
<organism evidence="7 8">
    <name type="scientific">Listeria rocourtiae</name>
    <dbReference type="NCBI Taxonomy" id="647910"/>
    <lineage>
        <taxon>Bacteria</taxon>
        <taxon>Bacillati</taxon>
        <taxon>Bacillota</taxon>
        <taxon>Bacilli</taxon>
        <taxon>Bacillales</taxon>
        <taxon>Listeriaceae</taxon>
        <taxon>Listeria</taxon>
    </lineage>
</organism>
<dbReference type="Pfam" id="PF00703">
    <property type="entry name" value="Glyco_hydro_2"/>
    <property type="match status" value="1"/>
</dbReference>
<comment type="caution">
    <text evidence="7">The sequence shown here is derived from an EMBL/GenBank/DDBJ whole genome shotgun (WGS) entry which is preliminary data.</text>
</comment>
<evidence type="ECO:0000313" key="8">
    <source>
        <dbReference type="Proteomes" id="UP000295558"/>
    </source>
</evidence>
<dbReference type="AlphaFoldDB" id="A0A4R6ZQL5"/>
<evidence type="ECO:0000256" key="1">
    <source>
        <dbReference type="ARBA" id="ARBA00007401"/>
    </source>
</evidence>
<dbReference type="InterPro" id="IPR006104">
    <property type="entry name" value="Glyco_hydro_2_N"/>
</dbReference>
<dbReference type="InterPro" id="IPR006103">
    <property type="entry name" value="Glyco_hydro_2_cat"/>
</dbReference>
<dbReference type="SUPFAM" id="SSF49303">
    <property type="entry name" value="beta-Galactosidase/glucuronidase domain"/>
    <property type="match status" value="1"/>
</dbReference>
<feature type="domain" description="Glycoside hydrolase family 2 catalytic" evidence="5">
    <location>
        <begin position="315"/>
        <end position="571"/>
    </location>
</feature>
<dbReference type="PANTHER" id="PTHR42732:SF3">
    <property type="entry name" value="HYDROLASE"/>
    <property type="match status" value="1"/>
</dbReference>
<dbReference type="InterPro" id="IPR017853">
    <property type="entry name" value="GH"/>
</dbReference>
<evidence type="ECO:0000259" key="5">
    <source>
        <dbReference type="Pfam" id="PF02836"/>
    </source>
</evidence>
<dbReference type="InterPro" id="IPR036156">
    <property type="entry name" value="Beta-gal/glucu_dom_sf"/>
</dbReference>
<feature type="domain" description="Glycoside hydrolase family 2 immunoglobulin-like beta-sandwich" evidence="4">
    <location>
        <begin position="175"/>
        <end position="278"/>
    </location>
</feature>
<dbReference type="GO" id="GO:0005975">
    <property type="term" value="P:carbohydrate metabolic process"/>
    <property type="evidence" value="ECO:0007669"/>
    <property type="project" value="InterPro"/>
</dbReference>
<gene>
    <name evidence="7" type="ORF">DFP96_102383</name>
</gene>
<dbReference type="Pfam" id="PF02836">
    <property type="entry name" value="Glyco_hydro_2_C"/>
    <property type="match status" value="1"/>
</dbReference>
<sequence>MTELHPRPQFVRENWELLNGKWAFTFDDGNVGIANGWFESLPAESVIEVPFTYETKASGIHDESHHAVVWYERDVVVSETEKDVLLHFEGSDYATTVWVNGKKVGEHRGCYTSFVFNVTDYITAGTNRVTVRVQDSMDTAQPRGKQRWIKDNFGCWYVQTTGIWKSVWLEYVSPVHIDYVKMTPDFDARKIDFEVEANVWHDDVTACATIQFDGELIEEVSASVKDGVAHLQASVLAKGDPWSMKVWNTETPNLYDVTFTLLKENTVIDRVESYFGMRKIAIEGEKVMLNNEELYQRLILDQGYWQDSDLTPPSVAALELDIEKILEMGYNGVRKHQKVEDNRFLYLCDKKGVLVWSEVGSTYSFSDKAVANFTAEWLDIVKQNYNHPSIITWVPFNESWGVENIHENKKQQQFTEGIYYLTKTFDAMRPVVTNDGWDHTISDIITLHDYEENGRIFTERYADKEKLLSNAFQHNQFRHPFASGYENIGKPVIISEFGGIAFQSESGWGYGNQVQDEAAFLERFENITGAIQGLDYISGFCYTQVTDVQQEINGLLTIDRKAKVDLAKVRSINEKRKK</sequence>
<evidence type="ECO:0000313" key="7">
    <source>
        <dbReference type="EMBL" id="TDR54788.1"/>
    </source>
</evidence>
<keyword evidence="2 7" id="KW-0378">Hydrolase</keyword>
<keyword evidence="8" id="KW-1185">Reference proteome</keyword>
<dbReference type="OrthoDB" id="9762066at2"/>
<dbReference type="InterPro" id="IPR006102">
    <property type="entry name" value="Ig-like_GH2"/>
</dbReference>
<comment type="similarity">
    <text evidence="1">Belongs to the glycosyl hydrolase 2 family.</text>
</comment>
<feature type="domain" description="Glycosyl hydrolases family 2 sugar binding" evidence="6">
    <location>
        <begin position="17"/>
        <end position="169"/>
    </location>
</feature>
<keyword evidence="3" id="KW-0326">Glycosidase</keyword>
<dbReference type="InterPro" id="IPR008979">
    <property type="entry name" value="Galactose-bd-like_sf"/>
</dbReference>